<reference evidence="10 11" key="1">
    <citation type="submission" date="2019-12" db="EMBL/GenBank/DDBJ databases">
        <authorList>
            <person name="Lee S.D."/>
        </authorList>
    </citation>
    <scope>NUCLEOTIDE SEQUENCE [LARGE SCALE GENOMIC DNA]</scope>
    <source>
        <strain evidence="10 11">GH1-50</strain>
    </source>
</reference>
<dbReference type="PANTHER" id="PTHR41533:SF2">
    <property type="entry name" value="BLR7131 PROTEIN"/>
    <property type="match status" value="1"/>
</dbReference>
<evidence type="ECO:0000256" key="3">
    <source>
        <dbReference type="ARBA" id="ARBA00022679"/>
    </source>
</evidence>
<evidence type="ECO:0000259" key="9">
    <source>
        <dbReference type="PROSITE" id="PS52029"/>
    </source>
</evidence>
<evidence type="ECO:0000256" key="1">
    <source>
        <dbReference type="ARBA" id="ARBA00004752"/>
    </source>
</evidence>
<keyword evidence="6 7" id="KW-0961">Cell wall biogenesis/degradation</keyword>
<feature type="signal peptide" evidence="8">
    <location>
        <begin position="1"/>
        <end position="31"/>
    </location>
</feature>
<keyword evidence="3" id="KW-0808">Transferase</keyword>
<protein>
    <submittedName>
        <fullName evidence="10">L,D-transpeptidase family protein</fullName>
    </submittedName>
</protein>
<feature type="chain" id="PRO_5028987918" evidence="8">
    <location>
        <begin position="32"/>
        <end position="536"/>
    </location>
</feature>
<reference evidence="10 11" key="2">
    <citation type="submission" date="2020-03" db="EMBL/GenBank/DDBJ databases">
        <title>Kangsaoukella pontilimi gen. nov., sp. nov., a new member of the family Rhodobacteraceae isolated from a tidal mudflat.</title>
        <authorList>
            <person name="Kim I.S."/>
        </authorList>
    </citation>
    <scope>NUCLEOTIDE SEQUENCE [LARGE SCALE GENOMIC DNA]</scope>
    <source>
        <strain evidence="10 11">GH1-50</strain>
    </source>
</reference>
<keyword evidence="5 7" id="KW-0573">Peptidoglycan synthesis</keyword>
<evidence type="ECO:0000256" key="4">
    <source>
        <dbReference type="ARBA" id="ARBA00022960"/>
    </source>
</evidence>
<dbReference type="InterPro" id="IPR036366">
    <property type="entry name" value="PGBDSf"/>
</dbReference>
<comment type="caution">
    <text evidence="10">The sequence shown here is derived from an EMBL/GenBank/DDBJ whole genome shotgun (WGS) entry which is preliminary data.</text>
</comment>
<dbReference type="InterPro" id="IPR002477">
    <property type="entry name" value="Peptidoglycan-bd-like"/>
</dbReference>
<evidence type="ECO:0000313" key="10">
    <source>
        <dbReference type="EMBL" id="MXQ07565.1"/>
    </source>
</evidence>
<comment type="similarity">
    <text evidence="2">Belongs to the YkuD family.</text>
</comment>
<dbReference type="GO" id="GO:0008360">
    <property type="term" value="P:regulation of cell shape"/>
    <property type="evidence" value="ECO:0007669"/>
    <property type="project" value="UniProtKB-UniRule"/>
</dbReference>
<dbReference type="Proteomes" id="UP000480350">
    <property type="component" value="Unassembled WGS sequence"/>
</dbReference>
<evidence type="ECO:0000256" key="6">
    <source>
        <dbReference type="ARBA" id="ARBA00023316"/>
    </source>
</evidence>
<keyword evidence="11" id="KW-1185">Reference proteome</keyword>
<dbReference type="PANTHER" id="PTHR41533">
    <property type="entry name" value="L,D-TRANSPEPTIDASE HI_1667-RELATED"/>
    <property type="match status" value="1"/>
</dbReference>
<keyword evidence="4 7" id="KW-0133">Cell shape</keyword>
<dbReference type="PROSITE" id="PS52029">
    <property type="entry name" value="LD_TPASE"/>
    <property type="match status" value="1"/>
</dbReference>
<dbReference type="RefSeq" id="WP_160763434.1">
    <property type="nucleotide sequence ID" value="NZ_WUPT01000001.1"/>
</dbReference>
<feature type="domain" description="L,D-TPase catalytic" evidence="9">
    <location>
        <begin position="296"/>
        <end position="472"/>
    </location>
</feature>
<dbReference type="Pfam" id="PF03734">
    <property type="entry name" value="YkuD"/>
    <property type="match status" value="1"/>
</dbReference>
<comment type="pathway">
    <text evidence="1 7">Cell wall biogenesis; peptidoglycan biosynthesis.</text>
</comment>
<dbReference type="InterPro" id="IPR036365">
    <property type="entry name" value="PGBD-like_sf"/>
</dbReference>
<dbReference type="InterPro" id="IPR045380">
    <property type="entry name" value="LD_TPept_scaffold_dom"/>
</dbReference>
<dbReference type="Pfam" id="PF20142">
    <property type="entry name" value="Scaffold"/>
    <property type="match status" value="1"/>
</dbReference>
<dbReference type="InterPro" id="IPR052905">
    <property type="entry name" value="LD-transpeptidase_YkuD-like"/>
</dbReference>
<evidence type="ECO:0000256" key="5">
    <source>
        <dbReference type="ARBA" id="ARBA00022984"/>
    </source>
</evidence>
<evidence type="ECO:0000256" key="7">
    <source>
        <dbReference type="PROSITE-ProRule" id="PRU01373"/>
    </source>
</evidence>
<dbReference type="Pfam" id="PF01471">
    <property type="entry name" value="PG_binding_1"/>
    <property type="match status" value="1"/>
</dbReference>
<proteinExistence type="inferred from homology"/>
<dbReference type="AlphaFoldDB" id="A0A7C9IS29"/>
<dbReference type="InterPro" id="IPR038063">
    <property type="entry name" value="Transpep_catalytic_dom"/>
</dbReference>
<dbReference type="EMBL" id="WUPT01000001">
    <property type="protein sequence ID" value="MXQ07565.1"/>
    <property type="molecule type" value="Genomic_DNA"/>
</dbReference>
<dbReference type="GO" id="GO:0009252">
    <property type="term" value="P:peptidoglycan biosynthetic process"/>
    <property type="evidence" value="ECO:0007669"/>
    <property type="project" value="UniProtKB-UniPathway"/>
</dbReference>
<accession>A0A7C9IS29</accession>
<organism evidence="10 11">
    <name type="scientific">Kangsaoukella pontilimi</name>
    <dbReference type="NCBI Taxonomy" id="2691042"/>
    <lineage>
        <taxon>Bacteria</taxon>
        <taxon>Pseudomonadati</taxon>
        <taxon>Pseudomonadota</taxon>
        <taxon>Alphaproteobacteria</taxon>
        <taxon>Rhodobacterales</taxon>
        <taxon>Paracoccaceae</taxon>
        <taxon>Kangsaoukella</taxon>
    </lineage>
</organism>
<dbReference type="SUPFAM" id="SSF141523">
    <property type="entry name" value="L,D-transpeptidase catalytic domain-like"/>
    <property type="match status" value="1"/>
</dbReference>
<evidence type="ECO:0000256" key="2">
    <source>
        <dbReference type="ARBA" id="ARBA00005992"/>
    </source>
</evidence>
<name>A0A7C9IS29_9RHOB</name>
<dbReference type="GO" id="GO:0071555">
    <property type="term" value="P:cell wall organization"/>
    <property type="evidence" value="ECO:0007669"/>
    <property type="project" value="UniProtKB-UniRule"/>
</dbReference>
<dbReference type="InterPro" id="IPR005490">
    <property type="entry name" value="LD_TPept_cat_dom"/>
</dbReference>
<gene>
    <name evidence="10" type="ORF">GQ651_06870</name>
</gene>
<feature type="active site" description="Proton donor/acceptor" evidence="7">
    <location>
        <position position="428"/>
    </location>
</feature>
<evidence type="ECO:0000256" key="8">
    <source>
        <dbReference type="SAM" id="SignalP"/>
    </source>
</evidence>
<evidence type="ECO:0000313" key="11">
    <source>
        <dbReference type="Proteomes" id="UP000480350"/>
    </source>
</evidence>
<feature type="active site" description="Nucleophile" evidence="7">
    <location>
        <position position="447"/>
    </location>
</feature>
<dbReference type="Gene3D" id="2.40.440.10">
    <property type="entry name" value="L,D-transpeptidase catalytic domain-like"/>
    <property type="match status" value="1"/>
</dbReference>
<dbReference type="GO" id="GO:0016740">
    <property type="term" value="F:transferase activity"/>
    <property type="evidence" value="ECO:0007669"/>
    <property type="project" value="UniProtKB-KW"/>
</dbReference>
<dbReference type="CDD" id="cd16913">
    <property type="entry name" value="YkuD_like"/>
    <property type="match status" value="1"/>
</dbReference>
<keyword evidence="8" id="KW-0732">Signal</keyword>
<dbReference type="GO" id="GO:0004180">
    <property type="term" value="F:carboxypeptidase activity"/>
    <property type="evidence" value="ECO:0007669"/>
    <property type="project" value="UniProtKB-ARBA"/>
</dbReference>
<dbReference type="Gene3D" id="1.10.101.10">
    <property type="entry name" value="PGBD-like superfamily/PGBD"/>
    <property type="match status" value="1"/>
</dbReference>
<sequence>MIAAVGLKRLTIVTLALACAFLIASVQSAVAQSVQFKQGVAEAAASDRDLAAFYKANGYRPIWTGKGATDKRRRAAFLDAISEAGAHGLPEGRYSPETLGVNLRAVGSDRDLGRLEVQMSQLFLRYARDIQTGILTPSDIDEGLVREVPYRSRQATLDAFAKSSPAGFFRALPPTSPEYARLMKAKLEFERLVAGGGWGPRVAADVLKPGATGAAVIQLRDRLVAMGYMRRNAGATYDDRMTEAVRAFQEDHGLATDGVAGPGTLGMINIEPETRLAQIIVAMERERWINMPKGKRHILVNITDFHARVIDDGKLTFKTRSVVGKNADDRRTPEFSDVMEHMVINPTWYVPRSITTKEYLPLLQKNPYAVGNLNLVNSRGQVIPREGIDFTQFTAQSFPFDMREPPNQGNALGLVKFMFPNRYNIYLHDTPAKSLFAREKRDFSHGCVRLNDPFDFAYTLLARQERDPVGFFQAQLSTGRETYVDLKEPVPVHIIYRTAYTEAKGRTQFRNDVYGRDAKIWQALSDAGVALRAHQG</sequence>
<dbReference type="UniPathway" id="UPA00219"/>
<dbReference type="SUPFAM" id="SSF47090">
    <property type="entry name" value="PGBD-like"/>
    <property type="match status" value="1"/>
</dbReference>